<keyword evidence="1" id="KW-0732">Signal</keyword>
<evidence type="ECO:0000256" key="1">
    <source>
        <dbReference type="SAM" id="SignalP"/>
    </source>
</evidence>
<gene>
    <name evidence="2" type="ORF">NP493_53g19038</name>
</gene>
<name>A0AAD9PBG2_RIDPI</name>
<organism evidence="2 3">
    <name type="scientific">Ridgeia piscesae</name>
    <name type="common">Tubeworm</name>
    <dbReference type="NCBI Taxonomy" id="27915"/>
    <lineage>
        <taxon>Eukaryota</taxon>
        <taxon>Metazoa</taxon>
        <taxon>Spiralia</taxon>
        <taxon>Lophotrochozoa</taxon>
        <taxon>Annelida</taxon>
        <taxon>Polychaeta</taxon>
        <taxon>Sedentaria</taxon>
        <taxon>Canalipalpata</taxon>
        <taxon>Sabellida</taxon>
        <taxon>Siboglinidae</taxon>
        <taxon>Ridgeia</taxon>
    </lineage>
</organism>
<accession>A0AAD9PBG2</accession>
<evidence type="ECO:0000313" key="3">
    <source>
        <dbReference type="Proteomes" id="UP001209878"/>
    </source>
</evidence>
<feature type="chain" id="PRO_5042145691" evidence="1">
    <location>
        <begin position="23"/>
        <end position="311"/>
    </location>
</feature>
<sequence>MSKIRAMSRVLLAALLLAAATANQDMTMGMSKVKILAKSGEIQFQRMLGNTSMLTDPVKIVMEKVVQMTAAGQEVATSTCSGTSLPFGGSTLNPMNMFKTFADKTFTIAAKQAGQYIPNANNIKGSMISFSANLGDAVGTLSISATLAEQAGEVLIAGEKQPLKMGDMKFNMELSKWKWCGAAGAANAAAFLDLYMKVTSKVAATLKGSASDTAAPVAFDLGDNITMSFSKKLKKDKGSWENMTAGYPKMDGDLFVLRFPRFTNTIDYDPTVAGDEDDDDASGDARSGDASGFKLSVVVTALAAVVAYVAL</sequence>
<feature type="signal peptide" evidence="1">
    <location>
        <begin position="1"/>
        <end position="22"/>
    </location>
</feature>
<evidence type="ECO:0000313" key="2">
    <source>
        <dbReference type="EMBL" id="KAK2191466.1"/>
    </source>
</evidence>
<dbReference type="Proteomes" id="UP001209878">
    <property type="component" value="Unassembled WGS sequence"/>
</dbReference>
<keyword evidence="3" id="KW-1185">Reference proteome</keyword>
<dbReference type="EMBL" id="JAODUO010000053">
    <property type="protein sequence ID" value="KAK2191466.1"/>
    <property type="molecule type" value="Genomic_DNA"/>
</dbReference>
<comment type="caution">
    <text evidence="2">The sequence shown here is derived from an EMBL/GenBank/DDBJ whole genome shotgun (WGS) entry which is preliminary data.</text>
</comment>
<reference evidence="2" key="1">
    <citation type="journal article" date="2023" name="Mol. Biol. Evol.">
        <title>Third-Generation Sequencing Reveals the Adaptive Role of the Epigenome in Three Deep-Sea Polychaetes.</title>
        <authorList>
            <person name="Perez M."/>
            <person name="Aroh O."/>
            <person name="Sun Y."/>
            <person name="Lan Y."/>
            <person name="Juniper S.K."/>
            <person name="Young C.R."/>
            <person name="Angers B."/>
            <person name="Qian P.Y."/>
        </authorList>
    </citation>
    <scope>NUCLEOTIDE SEQUENCE</scope>
    <source>
        <strain evidence="2">R07B-5</strain>
    </source>
</reference>
<proteinExistence type="predicted"/>
<protein>
    <submittedName>
        <fullName evidence="2">Uncharacterized protein</fullName>
    </submittedName>
</protein>
<dbReference type="AlphaFoldDB" id="A0AAD9PBG2"/>